<keyword evidence="1" id="KW-0472">Membrane</keyword>
<organism evidence="3 4">
    <name type="scientific">Candidatus Fukatsuia symbiotica</name>
    <dbReference type="NCBI Taxonomy" id="1878942"/>
    <lineage>
        <taxon>Bacteria</taxon>
        <taxon>Pseudomonadati</taxon>
        <taxon>Pseudomonadota</taxon>
        <taxon>Gammaproteobacteria</taxon>
        <taxon>Enterobacterales</taxon>
        <taxon>Yersiniaceae</taxon>
        <taxon>Candidatus Fukatsuia</taxon>
    </lineage>
</organism>
<evidence type="ECO:0000259" key="2">
    <source>
        <dbReference type="Pfam" id="PF03497"/>
    </source>
</evidence>
<feature type="transmembrane region" description="Helical" evidence="1">
    <location>
        <begin position="1560"/>
        <end position="1583"/>
    </location>
</feature>
<reference evidence="3 4" key="1">
    <citation type="submission" date="2017-05" db="EMBL/GenBank/DDBJ databases">
        <title>Genome sequence of Candidatus Fukatsuia symbiotica and Candidatus Hamiltonella defensa from Acyrthosiphon pisum strain 5D.</title>
        <authorList>
            <person name="Patel V.A."/>
            <person name="Chevignon G."/>
            <person name="Russell J.A."/>
            <person name="Oliver K.M."/>
        </authorList>
    </citation>
    <scope>NUCLEOTIDE SEQUENCE [LARGE SCALE GENOMIC DNA]</scope>
    <source>
        <strain evidence="3 4">5D</strain>
    </source>
</reference>
<evidence type="ECO:0000256" key="1">
    <source>
        <dbReference type="SAM" id="Phobius"/>
    </source>
</evidence>
<protein>
    <recommendedName>
        <fullName evidence="2">Anthrax toxin edema factor central domain-containing protein</fullName>
    </recommendedName>
</protein>
<dbReference type="SUPFAM" id="SSF81298">
    <property type="entry name" value="Adenylylcyclase toxin (the edema factor)"/>
    <property type="match status" value="1"/>
</dbReference>
<name>A0A2U8I372_9GAMM</name>
<dbReference type="InterPro" id="IPR005165">
    <property type="entry name" value="Anthrax_toxin_edema_cen"/>
</dbReference>
<dbReference type="GO" id="GO:0005576">
    <property type="term" value="C:extracellular region"/>
    <property type="evidence" value="ECO:0007669"/>
    <property type="project" value="InterPro"/>
</dbReference>
<dbReference type="Proteomes" id="UP000261875">
    <property type="component" value="Chromosome"/>
</dbReference>
<accession>A0A2U8I372</accession>
<dbReference type="GO" id="GO:0008294">
    <property type="term" value="F:calcium- and calmodulin-responsive adenylate cyclase activity"/>
    <property type="evidence" value="ECO:0007669"/>
    <property type="project" value="InterPro"/>
</dbReference>
<evidence type="ECO:0000313" key="4">
    <source>
        <dbReference type="Proteomes" id="UP000261875"/>
    </source>
</evidence>
<keyword evidence="1" id="KW-0812">Transmembrane</keyword>
<feature type="domain" description="Anthrax toxin edema factor central" evidence="2">
    <location>
        <begin position="21"/>
        <end position="185"/>
    </location>
</feature>
<dbReference type="EMBL" id="CP021659">
    <property type="protein sequence ID" value="AWK13551.1"/>
    <property type="molecule type" value="Genomic_DNA"/>
</dbReference>
<dbReference type="Gene3D" id="3.30.70.1720">
    <property type="match status" value="1"/>
</dbReference>
<dbReference type="Pfam" id="PF03497">
    <property type="entry name" value="Anthrax_toxA"/>
    <property type="match status" value="1"/>
</dbReference>
<gene>
    <name evidence="3" type="ORF">CCS41_01990</name>
</gene>
<dbReference type="InterPro" id="IPR035099">
    <property type="entry name" value="Anthrax_toxin_C-terminal"/>
</dbReference>
<feature type="transmembrane region" description="Helical" evidence="1">
    <location>
        <begin position="1492"/>
        <end position="1510"/>
    </location>
</feature>
<dbReference type="KEGG" id="fsm:CCS41_01990"/>
<evidence type="ECO:0000313" key="3">
    <source>
        <dbReference type="EMBL" id="AWK13551.1"/>
    </source>
</evidence>
<keyword evidence="4" id="KW-1185">Reference proteome</keyword>
<proteinExistence type="predicted"/>
<dbReference type="RefSeq" id="WP_119797108.1">
    <property type="nucleotide sequence ID" value="NZ_CP021659.1"/>
</dbReference>
<dbReference type="OrthoDB" id="1550625at2"/>
<sequence>MMTNSQQHHSFSNFVPVIEGEDAIKASGIVDEHVKQFIKLAKRKDTFFIFRPVNGLSTSLIKQGAATKGMEVHGKSADWGPMAGYIPFDQDLSKQFGNHDAVIKGNANNVHSINDSQGSIKKTILRIDMDRLKELQDKGILNWQPTTGEIIILHKGADTYQFRLNKQDDNNYTVDYRTLPTAASTLNETFTWRPVEVIGKEINGITTPLTADYDLFMVAPKLQNVVDLKTLGGRKHSLKEITQLISEQGLGQIARRQSDTEKGRLPVWLRDDINDLNRVAKEAGYQGGTLVNHGSEMDNPFPEQDQRLFVITPEGKTFLTTRWEDTQQVIRDIHQQGYIVYRNRSYNSLSVTTSSDGQQQVKMIVWGDSLPSLNEFDKYITEFIKIVDSGEILPGLNNIRNVLAEYYLNQDKDLSEQNKKIFIIKGQFKQLLNEHGLKSENIKIALNAMYQCIDIYERIVFTPQLMRLVTQIDHVLSPTSQVTKRFNTMTAEPSVRTELPSVMRDQTPAAPISIFELKRATDGTYILINEVTPNGKIPPDGKYFFVNPIGKNAGKIIVAHEDDAQGHSSLTVRHKDSSVSFVDAESVYYAGELTFSNGELLEWTNESGHYKPPIDHATQMKLDDPSLLSSEKFRAFEVPPKPVDIPPPVPPRPAHTFSVMPSVPVTAPTVRESRPPLSYSGEPTESSIPSILYQIVVVQAHDEDAMRAAGQWLKEDQGRRFLIGMHGEHLNLYSPNGNPADVPQDALQAFRRTIALTPNPSVSMLFIGEKDVSGFVKAEQVAFLPDGTLVVQDDALDEQTEATRWNGQSLDDTQKMILGFINENLTGIRAENIQVKLGQITGISDLDADNEPLPFRSSVTVDYIVPLTTSAEGHIIIQDLVEQAPTPRQTGMPGGNAGFNHPVKPIQPVNLPMTPVPDNLPTKLHRTTELLDQVADGRTTIQSLDMASRDLLTEAFHLSDGQLDSQKLLLHAHSPENRQAWDKAIRQLLQDPATYNEQANLSLQDALAQQQHLHQQQQQRAREFFQAGANTQKVNPGVETNTHLIPPSYSLRKGIDSGRDSDAWSLAFLDAKQAGKTQYDIFSAGLTADAGRRARLIDGSASGSEMAYSDYLHGQFEQLKNSSALSVDNPTIFTRHNVQDLFGATPAAGAYLLKGTHHSVALHIHQSGSGYTYSLYDPQVGSVDLTALSTGEHRPALHGLLDNYLQGTNAAGQTRSQQYGIEKTGTRYAFAAYQVNIEQARALTPLGEFQTSLNNEVAARTLLSSVTLDGVTLPTNILLDMGAIFEGKPRTLEHFTDTDSASLKTLRFRPQQLHDFLTKNNLNDPAFEPGLRLIRQRMNGIDGDTSPLLARGLLQEQKIAKKTLALLGKVNRHTLVNTDGTLTVKPTLMPSLQPKSRWHRVSNVTGYAGLGMSGLGYYLGYKAIAGYEEALKQQGLTPEKRQQLEFERNFAIASINTNFAVDIGQYGLSRMTASVSSSAAKLGGNMATKARFIKVGGAALSLVGVGFDIYGAYRSFSQLATETDPDIRQDLIVSGSLSVAGAAVGLAVTGAFIAGGTAAVAAGPIGLAVGGVLMLAGLGYSAARQVKEIEKHIYLTVDEKWNTGWRVFWGSHPSKAIQDKMAETQRSVYRETCDEFLRNTARSMMRERGITPIYHYVYSGKDFDLVSHPYWQLDSAYVDYYKALASRIEGENLEKEKRRLGREYALEIGDFEATKTGEYYYTPVFKEVDDYVVAASGSIKNAVRFDNLANGAADGIVLFNLGDGNDSAFGYKGRKNTFLGGKGKKHYVGDTLNDLFYLGNDNQSSATSDFEGSRFYGKAGEDTLIIAATPSGISGYSIDLREELVCYYNRGSRLIGWQ</sequence>
<dbReference type="InterPro" id="IPR037017">
    <property type="entry name" value="Anthrax_toxin_edema_cen_sf"/>
</dbReference>
<keyword evidence="1" id="KW-1133">Transmembrane helix</keyword>
<feature type="transmembrane region" description="Helical" evidence="1">
    <location>
        <begin position="1531"/>
        <end position="1554"/>
    </location>
</feature>
<dbReference type="Gene3D" id="3.90.1760.10">
    <property type="entry name" value="Anthrax toxin, edema factor, central domain"/>
    <property type="match status" value="1"/>
</dbReference>